<proteinExistence type="predicted"/>
<feature type="region of interest" description="Disordered" evidence="1">
    <location>
        <begin position="1"/>
        <end position="181"/>
    </location>
</feature>
<protein>
    <recommendedName>
        <fullName evidence="3">eCIS core domain-containing protein</fullName>
    </recommendedName>
</protein>
<organism evidence="4 5">
    <name type="scientific">Dyella marensis</name>
    <dbReference type="NCBI Taxonomy" id="500610"/>
    <lineage>
        <taxon>Bacteria</taxon>
        <taxon>Pseudomonadati</taxon>
        <taxon>Pseudomonadota</taxon>
        <taxon>Gammaproteobacteria</taxon>
        <taxon>Lysobacterales</taxon>
        <taxon>Rhodanobacteraceae</taxon>
        <taxon>Dyella</taxon>
    </lineage>
</organism>
<keyword evidence="2" id="KW-0812">Transmembrane</keyword>
<evidence type="ECO:0000256" key="2">
    <source>
        <dbReference type="SAM" id="Phobius"/>
    </source>
</evidence>
<accession>A0A1I1ZF29</accession>
<feature type="compositionally biased region" description="Low complexity" evidence="1">
    <location>
        <begin position="1"/>
        <end position="24"/>
    </location>
</feature>
<feature type="transmembrane region" description="Helical" evidence="2">
    <location>
        <begin position="813"/>
        <end position="836"/>
    </location>
</feature>
<feature type="compositionally biased region" description="Basic and acidic residues" evidence="1">
    <location>
        <begin position="51"/>
        <end position="66"/>
    </location>
</feature>
<dbReference type="Pfam" id="PF13699">
    <property type="entry name" value="eCIS_core"/>
    <property type="match status" value="1"/>
</dbReference>
<feature type="transmembrane region" description="Helical" evidence="2">
    <location>
        <begin position="782"/>
        <end position="806"/>
    </location>
</feature>
<keyword evidence="2" id="KW-0472">Membrane</keyword>
<keyword evidence="5" id="KW-1185">Reference proteome</keyword>
<dbReference type="EMBL" id="FONH01000002">
    <property type="protein sequence ID" value="SFE30351.1"/>
    <property type="molecule type" value="Genomic_DNA"/>
</dbReference>
<reference evidence="5" key="1">
    <citation type="submission" date="2016-10" db="EMBL/GenBank/DDBJ databases">
        <authorList>
            <person name="Varghese N."/>
            <person name="Submissions S."/>
        </authorList>
    </citation>
    <scope>NUCLEOTIDE SEQUENCE [LARGE SCALE GENOMIC DNA]</scope>
    <source>
        <strain evidence="5">UNC178MFTsu3.1</strain>
    </source>
</reference>
<evidence type="ECO:0000313" key="5">
    <source>
        <dbReference type="Proteomes" id="UP000199477"/>
    </source>
</evidence>
<keyword evidence="2" id="KW-1133">Transmembrane helix</keyword>
<feature type="transmembrane region" description="Helical" evidence="2">
    <location>
        <begin position="842"/>
        <end position="860"/>
    </location>
</feature>
<feature type="compositionally biased region" description="Basic and acidic residues" evidence="1">
    <location>
        <begin position="80"/>
        <end position="105"/>
    </location>
</feature>
<gene>
    <name evidence="4" type="ORF">SAMN02799615_00702</name>
</gene>
<feature type="domain" description="eCIS core" evidence="3">
    <location>
        <begin position="241"/>
        <end position="316"/>
    </location>
</feature>
<evidence type="ECO:0000256" key="1">
    <source>
        <dbReference type="SAM" id="MobiDB-lite"/>
    </source>
</evidence>
<dbReference type="RefSeq" id="WP_051548370.1">
    <property type="nucleotide sequence ID" value="NZ_FONH01000002.1"/>
</dbReference>
<dbReference type="STRING" id="500610.SAMN02799615_00702"/>
<dbReference type="Proteomes" id="UP000199477">
    <property type="component" value="Unassembled WGS sequence"/>
</dbReference>
<feature type="compositionally biased region" description="Basic and acidic residues" evidence="1">
    <location>
        <begin position="113"/>
        <end position="126"/>
    </location>
</feature>
<evidence type="ECO:0000259" key="3">
    <source>
        <dbReference type="Pfam" id="PF13699"/>
    </source>
</evidence>
<dbReference type="AlphaFoldDB" id="A0A1I1ZF29"/>
<feature type="compositionally biased region" description="Basic and acidic residues" evidence="1">
    <location>
        <begin position="137"/>
        <end position="181"/>
    </location>
</feature>
<name>A0A1I1ZF29_9GAMM</name>
<evidence type="ECO:0000313" key="4">
    <source>
        <dbReference type="EMBL" id="SFE30351.1"/>
    </source>
</evidence>
<sequence>MGSIKATAEKSSSTASATPAQAPKRPFFAQAGGGDFFPSVQAKMTVGAPGDKFEQEADHTADKVLRMPDPATAGKVQRLPGEKAQRQTADKVQRRQEEKIFRAPRGESIQKAPEPKVQRREEEKILRAPAEPAVQRVEQKGVQRAEQKQVQRTEEKKVRRAEEAKVQRADDKALQRAEDHVAHPHRAEEMIFRAPDDKLQKAEAAPGGEHVQRAASAGGVPAVEDNVQSTIHRKMTGGQALGNDVRGFMEPRFGADFSNVRVHHDGEAAGLNNRLGAKAFTYQNHIFFSRGQFQPGTSDGKQLLAHELTHTIQQGHAVQRSPEAAPVSAAPATPTVQRFGIQDALDKFADWAYAIPGYRLLTLVIGFNPINMRSADRSAANILRGLIELMPGGSLITQALDNHGVINKAATWVEAKLKQLGDIGAGLKQALDDFLDSLSWTDIFDLGGVWERAKRIFTEPIARLIDFAVSTAVELLKMIKDAILKPLAAMAQGTRGYDLLCVLLGADPITGEAKPPTADNLLGGFMKLIGQEEIWENIKKGNAIARAFAWFNTALSGLMGIVRSIPTRIIETLTSLTITDVLTVVGAFGKIASCFISIATDFISWGLGTIWDLLKIIFDVVKPGLMGYIMKTGAALKSILKNPMPFLGNLVRAAKLGFSNFADNFGTHLKAGLIDWLTGSLQGVYIPKSATLPELGKMAMSVLGITWAQIRGKIVTALGPNGERIMQGLELAFDVVKALVTGGVAAVWELIKEKLSDLKDQVISGIVSFVTDTIIKKAIPKLIGMFIPGAGFIPAIISIYDTVMVFVQKLTKIIQVVTAFIDSIVTIAAGNIGGAAKRVESILAGLLSLSISFLAGFLGLSKVTDKIMEVVQKVRGKVDAAIGAAVNWVVGKAKSLFARLFGGKDKDKPDDRTPEQKQADLNAGLSEANALVEAPGATDTSIRKGLEGIKAKYRMTSLELVVDTDGELDESAHVEGKVNPEGKGSIHRIGKDGKVGPLGIKREMLKDWSVETVKKLLEDKVWDTFKKAGSKFKEAGLAIRHKVSISDVIKHTDDAIAPKEPDPAAKLLEDKKHPVAGNPKTKPKIRESAIDYLNEVNQDPKNLFVGDAHINSTIVKEQYDAGDDGDYETPEDTDYRKNFVANWGFQGETFEITVQRKSRRLKQGLVKEKWKDGKREIVPVT</sequence>
<dbReference type="InterPro" id="IPR025295">
    <property type="entry name" value="eCIS_core_dom"/>
</dbReference>